<dbReference type="GO" id="GO:0016491">
    <property type="term" value="F:oxidoreductase activity"/>
    <property type="evidence" value="ECO:0007669"/>
    <property type="project" value="InterPro"/>
</dbReference>
<accession>X0XTH6</accession>
<name>X0XTH6_9ZZZZ</name>
<feature type="non-terminal residue" evidence="5">
    <location>
        <position position="118"/>
    </location>
</feature>
<evidence type="ECO:0000313" key="5">
    <source>
        <dbReference type="EMBL" id="GAG28181.1"/>
    </source>
</evidence>
<evidence type="ECO:0000259" key="4">
    <source>
        <dbReference type="Pfam" id="PF07992"/>
    </source>
</evidence>
<dbReference type="PANTHER" id="PTHR43429">
    <property type="entry name" value="PYRIDINE NUCLEOTIDE-DISULFIDE OXIDOREDUCTASE DOMAIN-CONTAINING"/>
    <property type="match status" value="1"/>
</dbReference>
<proteinExistence type="predicted"/>
<dbReference type="EMBL" id="BARS01031217">
    <property type="protein sequence ID" value="GAG28181.1"/>
    <property type="molecule type" value="Genomic_DNA"/>
</dbReference>
<dbReference type="InterPro" id="IPR050260">
    <property type="entry name" value="FAD-bd_OxRdtase"/>
</dbReference>
<keyword evidence="2" id="KW-0285">Flavoprotein</keyword>
<dbReference type="Gene3D" id="3.50.50.60">
    <property type="entry name" value="FAD/NAD(P)-binding domain"/>
    <property type="match status" value="1"/>
</dbReference>
<organism evidence="5">
    <name type="scientific">marine sediment metagenome</name>
    <dbReference type="NCBI Taxonomy" id="412755"/>
    <lineage>
        <taxon>unclassified sequences</taxon>
        <taxon>metagenomes</taxon>
        <taxon>ecological metagenomes</taxon>
    </lineage>
</organism>
<dbReference type="InterPro" id="IPR023753">
    <property type="entry name" value="FAD/NAD-binding_dom"/>
</dbReference>
<evidence type="ECO:0000256" key="2">
    <source>
        <dbReference type="ARBA" id="ARBA00022630"/>
    </source>
</evidence>
<dbReference type="InterPro" id="IPR036188">
    <property type="entry name" value="FAD/NAD-bd_sf"/>
</dbReference>
<dbReference type="PANTHER" id="PTHR43429:SF3">
    <property type="entry name" value="NITRITE REDUCTASE [NAD(P)H]"/>
    <property type="match status" value="1"/>
</dbReference>
<feature type="domain" description="FAD/NAD(P)-binding" evidence="4">
    <location>
        <begin position="2"/>
        <end position="117"/>
    </location>
</feature>
<dbReference type="AlphaFoldDB" id="X0XTH6"/>
<comment type="cofactor">
    <cofactor evidence="1">
        <name>FAD</name>
        <dbReference type="ChEBI" id="CHEBI:57692"/>
    </cofactor>
</comment>
<reference evidence="5" key="1">
    <citation type="journal article" date="2014" name="Front. Microbiol.">
        <title>High frequency of phylogenetically diverse reductive dehalogenase-homologous genes in deep subseafloor sedimentary metagenomes.</title>
        <authorList>
            <person name="Kawai M."/>
            <person name="Futagami T."/>
            <person name="Toyoda A."/>
            <person name="Takaki Y."/>
            <person name="Nishi S."/>
            <person name="Hori S."/>
            <person name="Arai W."/>
            <person name="Tsubouchi T."/>
            <person name="Morono Y."/>
            <person name="Uchiyama I."/>
            <person name="Ito T."/>
            <person name="Fujiyama A."/>
            <person name="Inagaki F."/>
            <person name="Takami H."/>
        </authorList>
    </citation>
    <scope>NUCLEOTIDE SEQUENCE</scope>
    <source>
        <strain evidence="5">Expedition CK06-06</strain>
    </source>
</reference>
<protein>
    <recommendedName>
        <fullName evidence="4">FAD/NAD(P)-binding domain-containing protein</fullName>
    </recommendedName>
</protein>
<gene>
    <name evidence="5" type="ORF">S01H1_48605</name>
</gene>
<dbReference type="Pfam" id="PF07992">
    <property type="entry name" value="Pyr_redox_2"/>
    <property type="match status" value="1"/>
</dbReference>
<evidence type="ECO:0000256" key="1">
    <source>
        <dbReference type="ARBA" id="ARBA00001974"/>
    </source>
</evidence>
<dbReference type="SUPFAM" id="SSF51905">
    <property type="entry name" value="FAD/NAD(P)-binding domain"/>
    <property type="match status" value="1"/>
</dbReference>
<sequence>MHHVILGTGPAGVIAADTLRKHDENVRITLIGDENEPPYSRMAIPYFLSGDIGEAGTYLRQDPDHYKNQGVEIIHARAGALDIKGKTIALEGGSEVKYDRLLLATGASPIRPPVEGLD</sequence>
<evidence type="ECO:0000256" key="3">
    <source>
        <dbReference type="ARBA" id="ARBA00022827"/>
    </source>
</evidence>
<comment type="caution">
    <text evidence="5">The sequence shown here is derived from an EMBL/GenBank/DDBJ whole genome shotgun (WGS) entry which is preliminary data.</text>
</comment>
<keyword evidence="3" id="KW-0274">FAD</keyword>
<dbReference type="PRINTS" id="PR00368">
    <property type="entry name" value="FADPNR"/>
</dbReference>